<organism evidence="10 11">
    <name type="scientific">Stachybotrys chlorohalonatus (strain IBT 40285)</name>
    <dbReference type="NCBI Taxonomy" id="1283841"/>
    <lineage>
        <taxon>Eukaryota</taxon>
        <taxon>Fungi</taxon>
        <taxon>Dikarya</taxon>
        <taxon>Ascomycota</taxon>
        <taxon>Pezizomycotina</taxon>
        <taxon>Sordariomycetes</taxon>
        <taxon>Hypocreomycetidae</taxon>
        <taxon>Hypocreales</taxon>
        <taxon>Stachybotryaceae</taxon>
        <taxon>Stachybotrys</taxon>
    </lineage>
</organism>
<dbReference type="InterPro" id="IPR015507">
    <property type="entry name" value="rRNA-MeTfrase_E"/>
</dbReference>
<name>A0A084Q9U6_STAC4</name>
<evidence type="ECO:0000256" key="2">
    <source>
        <dbReference type="ARBA" id="ARBA00022552"/>
    </source>
</evidence>
<dbReference type="PIRSF" id="PIRSF005461">
    <property type="entry name" value="23S_rRNA_mtase"/>
    <property type="match status" value="1"/>
</dbReference>
<dbReference type="AlphaFoldDB" id="A0A084Q9U6"/>
<evidence type="ECO:0000256" key="1">
    <source>
        <dbReference type="ARBA" id="ARBA00009258"/>
    </source>
</evidence>
<evidence type="ECO:0000256" key="8">
    <source>
        <dbReference type="SAM" id="MobiDB-lite"/>
    </source>
</evidence>
<dbReference type="InterPro" id="IPR050082">
    <property type="entry name" value="RNA_methyltr_RlmE"/>
</dbReference>
<feature type="domain" description="Ribosomal RNA methyltransferase FtsJ" evidence="9">
    <location>
        <begin position="85"/>
        <end position="288"/>
    </location>
</feature>
<dbReference type="Pfam" id="PF01728">
    <property type="entry name" value="FtsJ"/>
    <property type="match status" value="1"/>
</dbReference>
<dbReference type="InterPro" id="IPR029063">
    <property type="entry name" value="SAM-dependent_MTases_sf"/>
</dbReference>
<proteinExistence type="inferred from homology"/>
<evidence type="ECO:0000313" key="10">
    <source>
        <dbReference type="EMBL" id="KFA60731.1"/>
    </source>
</evidence>
<comment type="similarity">
    <text evidence="1">Belongs to the class I-like SAM-binding methyltransferase superfamily. RNA methyltransferase RlmE family.</text>
</comment>
<dbReference type="InParanoid" id="A0A084Q9U6"/>
<feature type="active site" description="Proton acceptor" evidence="7">
    <location>
        <position position="245"/>
    </location>
</feature>
<sequence>MSSLSIITPSFLLARPAQPCVAAFTRLASSASSRWKQRQGRDAYARDARVQGLKSRAAFKLLEVRLRYIYPYFLDAVLTTLPHVKMDAKYKFFKSGQTVVDLGYAPGSWSQVAMERTRPAGRVIGIDLIPAQPPRGVATFQGDFLSPAVQHMVKKFIAESHRLRPPPPRRKPSPDTDGTEAPVPAEDESEALNRPSYIEMERQSSQIDDESAADTAALTQVDDLCNAALQFASDTLRPGGHFVCKFYQGSEDKALEQKLKTLFAKVFREKPEASRSESKEAYLIGLRRKKDVVIEED</sequence>
<evidence type="ECO:0000313" key="11">
    <source>
        <dbReference type="Proteomes" id="UP000028524"/>
    </source>
</evidence>
<keyword evidence="3" id="KW-0489">Methyltransferase</keyword>
<dbReference type="PANTHER" id="PTHR10920:SF18">
    <property type="entry name" value="RRNA METHYLTRANSFERASE 2, MITOCHONDRIAL"/>
    <property type="match status" value="1"/>
</dbReference>
<keyword evidence="11" id="KW-1185">Reference proteome</keyword>
<gene>
    <name evidence="10" type="ORF">S40285_04746</name>
</gene>
<keyword evidence="5 7" id="KW-0949">S-adenosyl-L-methionine</keyword>
<evidence type="ECO:0000256" key="3">
    <source>
        <dbReference type="ARBA" id="ARBA00022603"/>
    </source>
</evidence>
<dbReference type="Proteomes" id="UP000028524">
    <property type="component" value="Unassembled WGS sequence"/>
</dbReference>
<dbReference type="PANTHER" id="PTHR10920">
    <property type="entry name" value="RIBOSOMAL RNA METHYLTRANSFERASE"/>
    <property type="match status" value="1"/>
</dbReference>
<dbReference type="HAMAP" id="MF_01547">
    <property type="entry name" value="RNA_methyltr_E"/>
    <property type="match status" value="1"/>
</dbReference>
<dbReference type="EMBL" id="KL660891">
    <property type="protein sequence ID" value="KFA60731.1"/>
    <property type="molecule type" value="Genomic_DNA"/>
</dbReference>
<keyword evidence="2" id="KW-0698">rRNA processing</keyword>
<evidence type="ECO:0000259" key="9">
    <source>
        <dbReference type="Pfam" id="PF01728"/>
    </source>
</evidence>
<dbReference type="GO" id="GO:0005739">
    <property type="term" value="C:mitochondrion"/>
    <property type="evidence" value="ECO:0007669"/>
    <property type="project" value="EnsemblFungi"/>
</dbReference>
<dbReference type="FunCoup" id="A0A084Q9U6">
    <property type="interactions" value="13"/>
</dbReference>
<evidence type="ECO:0000256" key="4">
    <source>
        <dbReference type="ARBA" id="ARBA00022679"/>
    </source>
</evidence>
<reference evidence="10 11" key="1">
    <citation type="journal article" date="2014" name="BMC Genomics">
        <title>Comparative genome sequencing reveals chemotype-specific gene clusters in the toxigenic black mold Stachybotrys.</title>
        <authorList>
            <person name="Semeiks J."/>
            <person name="Borek D."/>
            <person name="Otwinowski Z."/>
            <person name="Grishin N.V."/>
        </authorList>
    </citation>
    <scope>NUCLEOTIDE SEQUENCE [LARGE SCALE GENOMIC DNA]</scope>
    <source>
        <strain evidence="10 11">IBT 40285</strain>
    </source>
</reference>
<protein>
    <recommendedName>
        <fullName evidence="6">rRNA methyltransferase 2, mitochondrial</fullName>
    </recommendedName>
</protein>
<evidence type="ECO:0000256" key="5">
    <source>
        <dbReference type="ARBA" id="ARBA00022691"/>
    </source>
</evidence>
<evidence type="ECO:0000256" key="6">
    <source>
        <dbReference type="ARBA" id="ARBA00041184"/>
    </source>
</evidence>
<dbReference type="OrthoDB" id="20105at2759"/>
<dbReference type="STRING" id="1283841.A0A084Q9U6"/>
<accession>A0A084Q9U6</accession>
<dbReference type="OMA" id="WSQVAVN"/>
<dbReference type="SUPFAM" id="SSF53335">
    <property type="entry name" value="S-adenosyl-L-methionine-dependent methyltransferases"/>
    <property type="match status" value="1"/>
</dbReference>
<keyword evidence="4" id="KW-0808">Transferase</keyword>
<evidence type="ECO:0000256" key="7">
    <source>
        <dbReference type="PIRSR" id="PIRSR005461-1"/>
    </source>
</evidence>
<feature type="region of interest" description="Disordered" evidence="8">
    <location>
        <begin position="159"/>
        <end position="195"/>
    </location>
</feature>
<dbReference type="InterPro" id="IPR002877">
    <property type="entry name" value="RNA_MeTrfase_FtsJ_dom"/>
</dbReference>
<dbReference type="HOGENOM" id="CLU_009422_2_0_1"/>
<dbReference type="Gene3D" id="3.40.50.150">
    <property type="entry name" value="Vaccinia Virus protein VP39"/>
    <property type="match status" value="1"/>
</dbReference>
<dbReference type="GO" id="GO:0008650">
    <property type="term" value="F:rRNA (uridine-2'-O-)-methyltransferase activity"/>
    <property type="evidence" value="ECO:0007669"/>
    <property type="project" value="EnsemblFungi"/>
</dbReference>